<name>Q025G8_SOLUE</name>
<feature type="region of interest" description="Disordered" evidence="1">
    <location>
        <begin position="1"/>
        <end position="26"/>
    </location>
</feature>
<dbReference type="HOGENOM" id="CLU_1209153_0_0_0"/>
<feature type="region of interest" description="Disordered" evidence="1">
    <location>
        <begin position="149"/>
        <end position="229"/>
    </location>
</feature>
<dbReference type="InParanoid" id="Q025G8"/>
<protein>
    <submittedName>
        <fullName evidence="2">Uncharacterized protein</fullName>
    </submittedName>
</protein>
<evidence type="ECO:0000256" key="1">
    <source>
        <dbReference type="SAM" id="MobiDB-lite"/>
    </source>
</evidence>
<sequence>MATQKQIAANRENAKRSTGPRTEQGKRICRMNALKHGIDSREELSCGESPVELHELAAEYDHEFQPVGLAERVLVDLLIRKDWLMRRHAFLQADLTNYGVLIASKTKDGNEYGSGFTQNLDANNRLHRHMVDTERAYFRYLEELEHRQADRRRHQGAVDASATPSSEAENAEIGSVSQASPDRPRRIPDQPSAHLKHLSPLAQFAAADPGSSPDCDPPHTNEAIPIDRK</sequence>
<dbReference type="KEGG" id="sus:Acid_2362"/>
<gene>
    <name evidence="2" type="ordered locus">Acid_2362</name>
</gene>
<proteinExistence type="predicted"/>
<dbReference type="OrthoDB" id="21490at2"/>
<dbReference type="STRING" id="234267.Acid_2362"/>
<accession>Q025G8</accession>
<evidence type="ECO:0000313" key="2">
    <source>
        <dbReference type="EMBL" id="ABJ83351.1"/>
    </source>
</evidence>
<organism evidence="2">
    <name type="scientific">Solibacter usitatus (strain Ellin6076)</name>
    <dbReference type="NCBI Taxonomy" id="234267"/>
    <lineage>
        <taxon>Bacteria</taxon>
        <taxon>Pseudomonadati</taxon>
        <taxon>Acidobacteriota</taxon>
        <taxon>Terriglobia</taxon>
        <taxon>Bryobacterales</taxon>
        <taxon>Solibacteraceae</taxon>
        <taxon>Candidatus Solibacter</taxon>
    </lineage>
</organism>
<reference evidence="2" key="1">
    <citation type="submission" date="2006-10" db="EMBL/GenBank/DDBJ databases">
        <title>Complete sequence of Solibacter usitatus Ellin6076.</title>
        <authorList>
            <consortium name="US DOE Joint Genome Institute"/>
            <person name="Copeland A."/>
            <person name="Lucas S."/>
            <person name="Lapidus A."/>
            <person name="Barry K."/>
            <person name="Detter J.C."/>
            <person name="Glavina del Rio T."/>
            <person name="Hammon N."/>
            <person name="Israni S."/>
            <person name="Dalin E."/>
            <person name="Tice H."/>
            <person name="Pitluck S."/>
            <person name="Thompson L.S."/>
            <person name="Brettin T."/>
            <person name="Bruce D."/>
            <person name="Han C."/>
            <person name="Tapia R."/>
            <person name="Gilna P."/>
            <person name="Schmutz J."/>
            <person name="Larimer F."/>
            <person name="Land M."/>
            <person name="Hauser L."/>
            <person name="Kyrpides N."/>
            <person name="Mikhailova N."/>
            <person name="Janssen P.H."/>
            <person name="Kuske C.R."/>
            <person name="Richardson P."/>
        </authorList>
    </citation>
    <scope>NUCLEOTIDE SEQUENCE</scope>
    <source>
        <strain evidence="2">Ellin6076</strain>
    </source>
</reference>
<dbReference type="AlphaFoldDB" id="Q025G8"/>
<dbReference type="EMBL" id="CP000473">
    <property type="protein sequence ID" value="ABJ83351.1"/>
    <property type="molecule type" value="Genomic_DNA"/>
</dbReference>